<proteinExistence type="inferred from homology"/>
<dbReference type="InterPro" id="IPR000232">
    <property type="entry name" value="HSF_DNA-bd"/>
</dbReference>
<comment type="similarity">
    <text evidence="4">Belongs to the HSF family.</text>
</comment>
<dbReference type="GO" id="GO:0005634">
    <property type="term" value="C:nucleus"/>
    <property type="evidence" value="ECO:0007669"/>
    <property type="project" value="UniProtKB-SubCell"/>
</dbReference>
<organism evidence="7 8">
    <name type="scientific">Thalassiosira oceanica</name>
    <name type="common">Marine diatom</name>
    <dbReference type="NCBI Taxonomy" id="159749"/>
    <lineage>
        <taxon>Eukaryota</taxon>
        <taxon>Sar</taxon>
        <taxon>Stramenopiles</taxon>
        <taxon>Ochrophyta</taxon>
        <taxon>Bacillariophyta</taxon>
        <taxon>Coscinodiscophyceae</taxon>
        <taxon>Thalassiosirophycidae</taxon>
        <taxon>Thalassiosirales</taxon>
        <taxon>Thalassiosiraceae</taxon>
        <taxon>Thalassiosira</taxon>
    </lineage>
</organism>
<dbReference type="OrthoDB" id="60033at2759"/>
<dbReference type="InterPro" id="IPR036388">
    <property type="entry name" value="WH-like_DNA-bd_sf"/>
</dbReference>
<dbReference type="Gene3D" id="1.10.10.10">
    <property type="entry name" value="Winged helix-like DNA-binding domain superfamily/Winged helix DNA-binding domain"/>
    <property type="match status" value="1"/>
</dbReference>
<comment type="subcellular location">
    <subcellularLocation>
        <location evidence="1">Nucleus</location>
    </subcellularLocation>
</comment>
<protein>
    <recommendedName>
        <fullName evidence="6">HSF-type DNA-binding domain-containing protein</fullName>
    </recommendedName>
</protein>
<keyword evidence="3" id="KW-0539">Nucleus</keyword>
<keyword evidence="2" id="KW-0238">DNA-binding</keyword>
<dbReference type="PANTHER" id="PTHR10015">
    <property type="entry name" value="HEAT SHOCK TRANSCRIPTION FACTOR"/>
    <property type="match status" value="1"/>
</dbReference>
<dbReference type="GO" id="GO:0003700">
    <property type="term" value="F:DNA-binding transcription factor activity"/>
    <property type="evidence" value="ECO:0007669"/>
    <property type="project" value="InterPro"/>
</dbReference>
<dbReference type="SMART" id="SM00415">
    <property type="entry name" value="HSF"/>
    <property type="match status" value="1"/>
</dbReference>
<name>K0TDW2_THAOC</name>
<dbReference type="Pfam" id="PF00447">
    <property type="entry name" value="HSF_DNA-bind"/>
    <property type="match status" value="1"/>
</dbReference>
<accession>K0TDW2</accession>
<dbReference type="eggNOG" id="KOG0627">
    <property type="taxonomic scope" value="Eukaryota"/>
</dbReference>
<evidence type="ECO:0000313" key="7">
    <source>
        <dbReference type="EMBL" id="EJK75339.1"/>
    </source>
</evidence>
<evidence type="ECO:0000256" key="1">
    <source>
        <dbReference type="ARBA" id="ARBA00004123"/>
    </source>
</evidence>
<dbReference type="InterPro" id="IPR036390">
    <property type="entry name" value="WH_DNA-bd_sf"/>
</dbReference>
<evidence type="ECO:0000313" key="8">
    <source>
        <dbReference type="Proteomes" id="UP000266841"/>
    </source>
</evidence>
<comment type="caution">
    <text evidence="7">The sequence shown here is derived from an EMBL/GenBank/DDBJ whole genome shotgun (WGS) entry which is preliminary data.</text>
</comment>
<feature type="compositionally biased region" description="Low complexity" evidence="5">
    <location>
        <begin position="47"/>
        <end position="62"/>
    </location>
</feature>
<keyword evidence="8" id="KW-1185">Reference proteome</keyword>
<reference evidence="7 8" key="1">
    <citation type="journal article" date="2012" name="Genome Biol.">
        <title>Genome and low-iron response of an oceanic diatom adapted to chronic iron limitation.</title>
        <authorList>
            <person name="Lommer M."/>
            <person name="Specht M."/>
            <person name="Roy A.S."/>
            <person name="Kraemer L."/>
            <person name="Andreson R."/>
            <person name="Gutowska M.A."/>
            <person name="Wolf J."/>
            <person name="Bergner S.V."/>
            <person name="Schilhabel M.B."/>
            <person name="Klostermeier U.C."/>
            <person name="Beiko R.G."/>
            <person name="Rosenstiel P."/>
            <person name="Hippler M."/>
            <person name="Laroche J."/>
        </authorList>
    </citation>
    <scope>NUCLEOTIDE SEQUENCE [LARGE SCALE GENOMIC DNA]</scope>
    <source>
        <strain evidence="7 8">CCMP1005</strain>
    </source>
</reference>
<dbReference type="Proteomes" id="UP000266841">
    <property type="component" value="Unassembled WGS sequence"/>
</dbReference>
<evidence type="ECO:0000256" key="5">
    <source>
        <dbReference type="SAM" id="MobiDB-lite"/>
    </source>
</evidence>
<feature type="domain" description="HSF-type DNA-binding" evidence="6">
    <location>
        <begin position="130"/>
        <end position="226"/>
    </location>
</feature>
<evidence type="ECO:0000259" key="6">
    <source>
        <dbReference type="SMART" id="SM00415"/>
    </source>
</evidence>
<dbReference type="SUPFAM" id="SSF46785">
    <property type="entry name" value="Winged helix' DNA-binding domain"/>
    <property type="match status" value="1"/>
</dbReference>
<dbReference type="AlphaFoldDB" id="K0TDW2"/>
<evidence type="ECO:0000256" key="2">
    <source>
        <dbReference type="ARBA" id="ARBA00023125"/>
    </source>
</evidence>
<evidence type="ECO:0000256" key="4">
    <source>
        <dbReference type="RuleBase" id="RU004020"/>
    </source>
</evidence>
<sequence>MDSDYVSQLNRILDGNIEPGQVSQTLPYPNEINGSSTSVVSVSASTHSLGTSSSRSSSAASSQLPRQGGVGDSSAVTFSSSTNGLIGGEKTHVTAGGAATYGATGQAPITEDAAPSKLADCKTGQTPPHPVPEFLFQLTKMLTDDNLEYIEWKKATIFVHDPPGLEKNLLPRYFRHSNYSSFVRLQRQMNYFGFRKIAGKGKMAPCSYVNEHAKEDISSLLYIKRKKSGVSSTAARLISQQNRLANSIPGAKPAVMSVPGVMMQQAPVSNFGNISQFALSGSSIPISHQMPGVYQPTLQEQIILAQLQQAHTSAASAAGLGLPQYVQCAPMMANLNQGLLTADQGQVLYPGSLPENKTNSLATTLSIQQQQQQQQEQQVSVPQSMVRNSDPNVFDLGVVSSERALLTQQISAFNPAMQVQAANDNLSPQATANYGQVAAGAASALYGSQGLQLGPARSQQQTLEEILRNA</sequence>
<gene>
    <name evidence="7" type="ORF">THAOC_02937</name>
</gene>
<feature type="region of interest" description="Disordered" evidence="5">
    <location>
        <begin position="47"/>
        <end position="76"/>
    </location>
</feature>
<dbReference type="GO" id="GO:0043565">
    <property type="term" value="F:sequence-specific DNA binding"/>
    <property type="evidence" value="ECO:0007669"/>
    <property type="project" value="InterPro"/>
</dbReference>
<evidence type="ECO:0000256" key="3">
    <source>
        <dbReference type="ARBA" id="ARBA00023242"/>
    </source>
</evidence>
<dbReference type="PANTHER" id="PTHR10015:SF206">
    <property type="entry name" value="HSF-TYPE DNA-BINDING DOMAIN-CONTAINING PROTEIN"/>
    <property type="match status" value="1"/>
</dbReference>
<dbReference type="EMBL" id="AGNL01002988">
    <property type="protein sequence ID" value="EJK75339.1"/>
    <property type="molecule type" value="Genomic_DNA"/>
</dbReference>